<name>A0A1R2C236_9CILI</name>
<sequence>MARNRSSSPISLTTSFSSRSQIKNTPRPADSLFFDNKDYLSTRDTNFQFDFSAVPLATQRFDISLTEEQFIEIQEKISHSKNTLTNCKKCSDLINLLQDLEAVTLTFSKNRVRLLNTFFEMYIILQEELKKNKDLYNKNLKLSQEFDTTLELLADRKLANKLKTLKNEVKNKSQIVSELTEKFVSLDKLYNFKSNVEISEALKKEVLEKEKAIFNMQQMQKDKFPTATIILPCKDCIKKQTEIENLSAELLKQRELVQNLSMSSKTFIKDCKNPVVKSMLELRELFIHWWENKQDSPSQAWKREGEDLIQGLVYSINLMAESKLEQTGRELRSAVHKKICEVEADFIDLDSQDERVKNLLGKFLELPYLLKPLFDLLKEYEKKELIR</sequence>
<protein>
    <submittedName>
        <fullName evidence="3">Uncharacterized protein</fullName>
    </submittedName>
</protein>
<evidence type="ECO:0000313" key="3">
    <source>
        <dbReference type="EMBL" id="OMJ83056.1"/>
    </source>
</evidence>
<organism evidence="3 4">
    <name type="scientific">Stentor coeruleus</name>
    <dbReference type="NCBI Taxonomy" id="5963"/>
    <lineage>
        <taxon>Eukaryota</taxon>
        <taxon>Sar</taxon>
        <taxon>Alveolata</taxon>
        <taxon>Ciliophora</taxon>
        <taxon>Postciliodesmatophora</taxon>
        <taxon>Heterotrichea</taxon>
        <taxon>Heterotrichida</taxon>
        <taxon>Stentoridae</taxon>
        <taxon>Stentor</taxon>
    </lineage>
</organism>
<accession>A0A1R2C236</accession>
<keyword evidence="1" id="KW-0175">Coiled coil</keyword>
<feature type="compositionally biased region" description="Low complexity" evidence="2">
    <location>
        <begin position="1"/>
        <end position="20"/>
    </location>
</feature>
<feature type="region of interest" description="Disordered" evidence="2">
    <location>
        <begin position="1"/>
        <end position="28"/>
    </location>
</feature>
<evidence type="ECO:0000256" key="1">
    <source>
        <dbReference type="SAM" id="Coils"/>
    </source>
</evidence>
<comment type="caution">
    <text evidence="3">The sequence shown here is derived from an EMBL/GenBank/DDBJ whole genome shotgun (WGS) entry which is preliminary data.</text>
</comment>
<evidence type="ECO:0000313" key="4">
    <source>
        <dbReference type="Proteomes" id="UP000187209"/>
    </source>
</evidence>
<reference evidence="3 4" key="1">
    <citation type="submission" date="2016-11" db="EMBL/GenBank/DDBJ databases">
        <title>The macronuclear genome of Stentor coeruleus: a giant cell with tiny introns.</title>
        <authorList>
            <person name="Slabodnick M."/>
            <person name="Ruby J.G."/>
            <person name="Reiff S.B."/>
            <person name="Swart E.C."/>
            <person name="Gosai S."/>
            <person name="Prabakaran S."/>
            <person name="Witkowska E."/>
            <person name="Larue G.E."/>
            <person name="Fisher S."/>
            <person name="Freeman R.M."/>
            <person name="Gunawardena J."/>
            <person name="Chu W."/>
            <person name="Stover N.A."/>
            <person name="Gregory B.D."/>
            <person name="Nowacki M."/>
            <person name="Derisi J."/>
            <person name="Roy S.W."/>
            <person name="Marshall W.F."/>
            <person name="Sood P."/>
        </authorList>
    </citation>
    <scope>NUCLEOTIDE SEQUENCE [LARGE SCALE GENOMIC DNA]</scope>
    <source>
        <strain evidence="3">WM001</strain>
    </source>
</reference>
<dbReference type="AlphaFoldDB" id="A0A1R2C236"/>
<proteinExistence type="predicted"/>
<evidence type="ECO:0000256" key="2">
    <source>
        <dbReference type="SAM" id="MobiDB-lite"/>
    </source>
</evidence>
<feature type="coiled-coil region" evidence="1">
    <location>
        <begin position="125"/>
        <end position="182"/>
    </location>
</feature>
<dbReference type="EMBL" id="MPUH01000317">
    <property type="protein sequence ID" value="OMJ83056.1"/>
    <property type="molecule type" value="Genomic_DNA"/>
</dbReference>
<gene>
    <name evidence="3" type="ORF">SteCoe_16089</name>
</gene>
<keyword evidence="4" id="KW-1185">Reference proteome</keyword>
<dbReference type="Proteomes" id="UP000187209">
    <property type="component" value="Unassembled WGS sequence"/>
</dbReference>